<feature type="coiled-coil region" evidence="9">
    <location>
        <begin position="655"/>
        <end position="682"/>
    </location>
</feature>
<keyword evidence="6" id="KW-0238">DNA-binding</keyword>
<dbReference type="PROSITE" id="PS00486">
    <property type="entry name" value="DNA_MISMATCH_REPAIR_2"/>
    <property type="match status" value="1"/>
</dbReference>
<sequence length="692" mass="77204">MANVQPKEQLVLDGAHEQGFLAFYKGLPEKPNTTVRLFDRGEYYTVHGQDAVLAARELFRTNSVIKHLGGGSNKLESVVLSRLNFESFVRDLLLLKHYRVELYKQKSSSKNDWEAEYKASPGNLSQFEEILFGANNELTVTTGVIGVKLASESGHRVVGVGYIDANGRQMSVAEFNDNDTFSNLEALVVQLSPRECLIPSGDLGPDGAKLKQVLSRSQLLVTERKRTEFTNKDASQDLSRLLRTKGDASAVAARPEMDRTNAICALASVIKYLELLGDDSNFAQYTLSMYDLSQYMRLDSAAVRALHVEPITGSVESSGEERLDLVEAMVCTVEMRHSLGEEHLRRVPDLNRMARKLSRKAATLQDCYRLYQCIERLPYLCEAIAKYDGPHTASLAAVFTTPLQELISDLAKYQEMIETTVDMEQANQGEYVIKPDFDETLAELRETMNGLEKDIQNQLRKAANDLCLEAGKSIKLESNAQLGFYFRVTLKLGLVQEIVSLRSASNKSLIIIDELGRGTSTYDGFGLAWAISEHIAKEIAAFCLFATHFHELTALADEVDTVQNYHVTATTAHGALTLLYQVRAGPCDRSFGIHVAELANFPSSVIEHAKRKAGELEDDFGNDDDDSEEAVKKRKLEKQEGEKLIEEFLSKAASLDIDNMNEQDLETEINKLRNEVKGKNNAYVSRLLSRET</sequence>
<dbReference type="Gene3D" id="3.40.1170.10">
    <property type="entry name" value="DNA repair protein MutS, domain I"/>
    <property type="match status" value="1"/>
</dbReference>
<evidence type="ECO:0000256" key="3">
    <source>
        <dbReference type="ARBA" id="ARBA00022741"/>
    </source>
</evidence>
<dbReference type="InterPro" id="IPR045076">
    <property type="entry name" value="MutS"/>
</dbReference>
<keyword evidence="3" id="KW-0547">Nucleotide-binding</keyword>
<dbReference type="GO" id="GO:0005524">
    <property type="term" value="F:ATP binding"/>
    <property type="evidence" value="ECO:0007669"/>
    <property type="project" value="UniProtKB-KW"/>
</dbReference>
<evidence type="ECO:0000256" key="5">
    <source>
        <dbReference type="ARBA" id="ARBA00022840"/>
    </source>
</evidence>
<evidence type="ECO:0000256" key="4">
    <source>
        <dbReference type="ARBA" id="ARBA00022763"/>
    </source>
</evidence>
<protein>
    <recommendedName>
        <fullName evidence="10">DNA mismatch repair proteins mutS family domain-containing protein</fullName>
    </recommendedName>
</protein>
<proteinExistence type="inferred from homology"/>
<feature type="domain" description="DNA mismatch repair proteins mutS family" evidence="10">
    <location>
        <begin position="508"/>
        <end position="524"/>
    </location>
</feature>
<keyword evidence="9" id="KW-0175">Coiled coil</keyword>
<evidence type="ECO:0000256" key="6">
    <source>
        <dbReference type="ARBA" id="ARBA00023125"/>
    </source>
</evidence>
<dbReference type="PANTHER" id="PTHR11361:SF35">
    <property type="entry name" value="DNA MISMATCH REPAIR PROTEIN MSH2"/>
    <property type="match status" value="1"/>
</dbReference>
<accession>A0A3R7QEN3</accession>
<evidence type="ECO:0000313" key="11">
    <source>
        <dbReference type="EMBL" id="ROT64986.1"/>
    </source>
</evidence>
<organism evidence="11 12">
    <name type="scientific">Penaeus vannamei</name>
    <name type="common">Whiteleg shrimp</name>
    <name type="synonym">Litopenaeus vannamei</name>
    <dbReference type="NCBI Taxonomy" id="6689"/>
    <lineage>
        <taxon>Eukaryota</taxon>
        <taxon>Metazoa</taxon>
        <taxon>Ecdysozoa</taxon>
        <taxon>Arthropoda</taxon>
        <taxon>Crustacea</taxon>
        <taxon>Multicrustacea</taxon>
        <taxon>Malacostraca</taxon>
        <taxon>Eumalacostraca</taxon>
        <taxon>Eucarida</taxon>
        <taxon>Decapoda</taxon>
        <taxon>Dendrobranchiata</taxon>
        <taxon>Penaeoidea</taxon>
        <taxon>Penaeidae</taxon>
        <taxon>Penaeus</taxon>
    </lineage>
</organism>
<dbReference type="FunFam" id="3.40.1170.10:FF:000003">
    <property type="entry name" value="DNA mismatch repair protein"/>
    <property type="match status" value="1"/>
</dbReference>
<dbReference type="InterPro" id="IPR036678">
    <property type="entry name" value="MutS_con_dom_sf"/>
</dbReference>
<reference evidence="11 12" key="2">
    <citation type="submission" date="2019-01" db="EMBL/GenBank/DDBJ databases">
        <title>The decoding of complex shrimp genome reveals the adaptation for benthos swimmer, frequently molting mechanism and breeding impact on genome.</title>
        <authorList>
            <person name="Sun Y."/>
            <person name="Gao Y."/>
            <person name="Yu Y."/>
        </authorList>
    </citation>
    <scope>NUCLEOTIDE SEQUENCE [LARGE SCALE GENOMIC DNA]</scope>
    <source>
        <tissue evidence="11">Muscle</tissue>
    </source>
</reference>
<dbReference type="SMART" id="SM00534">
    <property type="entry name" value="MUTSac"/>
    <property type="match status" value="1"/>
</dbReference>
<dbReference type="FunFam" id="3.30.420.110:FF:000002">
    <property type="entry name" value="DNA mismatch repair protein"/>
    <property type="match status" value="1"/>
</dbReference>
<dbReference type="InterPro" id="IPR007861">
    <property type="entry name" value="DNA_mismatch_repair_MutS_clamp"/>
</dbReference>
<dbReference type="GO" id="GO:0006312">
    <property type="term" value="P:mitotic recombination"/>
    <property type="evidence" value="ECO:0007669"/>
    <property type="project" value="TreeGrafter"/>
</dbReference>
<keyword evidence="8" id="KW-0539">Nucleus</keyword>
<evidence type="ECO:0000256" key="9">
    <source>
        <dbReference type="SAM" id="Coils"/>
    </source>
</evidence>
<keyword evidence="5" id="KW-0067">ATP-binding</keyword>
<dbReference type="EMBL" id="QCYY01003158">
    <property type="protein sequence ID" value="ROT64986.1"/>
    <property type="molecule type" value="Genomic_DNA"/>
</dbReference>
<comment type="subcellular location">
    <subcellularLocation>
        <location evidence="1">Nucleus</location>
    </subcellularLocation>
</comment>
<comment type="similarity">
    <text evidence="2">Belongs to the DNA mismatch repair MutS family.</text>
</comment>
<dbReference type="Gene3D" id="3.40.50.300">
    <property type="entry name" value="P-loop containing nucleotide triphosphate hydrolases"/>
    <property type="match status" value="1"/>
</dbReference>
<dbReference type="PIRSF" id="PIRSF005813">
    <property type="entry name" value="MSH2"/>
    <property type="match status" value="1"/>
</dbReference>
<keyword evidence="7" id="KW-0234">DNA repair</keyword>
<dbReference type="OrthoDB" id="295033at2759"/>
<dbReference type="PANTHER" id="PTHR11361">
    <property type="entry name" value="DNA MISMATCH REPAIR PROTEIN MUTS FAMILY MEMBER"/>
    <property type="match status" value="1"/>
</dbReference>
<dbReference type="SUPFAM" id="SSF52540">
    <property type="entry name" value="P-loop containing nucleoside triphosphate hydrolases"/>
    <property type="match status" value="1"/>
</dbReference>
<dbReference type="GO" id="GO:0030983">
    <property type="term" value="F:mismatched DNA binding"/>
    <property type="evidence" value="ECO:0007669"/>
    <property type="project" value="InterPro"/>
</dbReference>
<comment type="caution">
    <text evidence="11">The sequence shown here is derived from an EMBL/GenBank/DDBJ whole genome shotgun (WGS) entry which is preliminary data.</text>
</comment>
<evidence type="ECO:0000256" key="8">
    <source>
        <dbReference type="ARBA" id="ARBA00023242"/>
    </source>
</evidence>
<dbReference type="SMART" id="SM00533">
    <property type="entry name" value="MUTSd"/>
    <property type="match status" value="1"/>
</dbReference>
<dbReference type="InterPro" id="IPR000432">
    <property type="entry name" value="DNA_mismatch_repair_MutS_C"/>
</dbReference>
<dbReference type="SUPFAM" id="SSF53150">
    <property type="entry name" value="DNA repair protein MutS, domain II"/>
    <property type="match status" value="1"/>
</dbReference>
<evidence type="ECO:0000256" key="7">
    <source>
        <dbReference type="ARBA" id="ARBA00023204"/>
    </source>
</evidence>
<dbReference type="Pfam" id="PF01624">
    <property type="entry name" value="MutS_I"/>
    <property type="match status" value="1"/>
</dbReference>
<reference evidence="11 12" key="1">
    <citation type="submission" date="2018-04" db="EMBL/GenBank/DDBJ databases">
        <authorList>
            <person name="Zhang X."/>
            <person name="Yuan J."/>
            <person name="Li F."/>
            <person name="Xiang J."/>
        </authorList>
    </citation>
    <scope>NUCLEOTIDE SEQUENCE [LARGE SCALE GENOMIC DNA]</scope>
    <source>
        <tissue evidence="11">Muscle</tissue>
    </source>
</reference>
<dbReference type="GO" id="GO:0140664">
    <property type="term" value="F:ATP-dependent DNA damage sensor activity"/>
    <property type="evidence" value="ECO:0007669"/>
    <property type="project" value="InterPro"/>
</dbReference>
<keyword evidence="4" id="KW-0227">DNA damage</keyword>
<evidence type="ECO:0000256" key="1">
    <source>
        <dbReference type="ARBA" id="ARBA00004123"/>
    </source>
</evidence>
<dbReference type="AlphaFoldDB" id="A0A3R7QEN3"/>
<dbReference type="InterPro" id="IPR011184">
    <property type="entry name" value="DNA_mismatch_repair_Msh2"/>
</dbReference>
<dbReference type="GO" id="GO:0032301">
    <property type="term" value="C:MutSalpha complex"/>
    <property type="evidence" value="ECO:0007669"/>
    <property type="project" value="TreeGrafter"/>
</dbReference>
<gene>
    <name evidence="11" type="ORF">C7M84_017040</name>
</gene>
<evidence type="ECO:0000313" key="12">
    <source>
        <dbReference type="Proteomes" id="UP000283509"/>
    </source>
</evidence>
<dbReference type="InterPro" id="IPR016151">
    <property type="entry name" value="DNA_mismatch_repair_MutS_N"/>
</dbReference>
<dbReference type="Pfam" id="PF05190">
    <property type="entry name" value="MutS_IV"/>
    <property type="match status" value="1"/>
</dbReference>
<dbReference type="InterPro" id="IPR007695">
    <property type="entry name" value="DNA_mismatch_repair_MutS-lik_N"/>
</dbReference>
<dbReference type="Proteomes" id="UP000283509">
    <property type="component" value="Unassembled WGS sequence"/>
</dbReference>
<dbReference type="InterPro" id="IPR036187">
    <property type="entry name" value="DNA_mismatch_repair_MutS_sf"/>
</dbReference>
<dbReference type="InterPro" id="IPR007860">
    <property type="entry name" value="DNA_mmatch_repair_MutS_con_dom"/>
</dbReference>
<dbReference type="Pfam" id="PF00488">
    <property type="entry name" value="MutS_V"/>
    <property type="match status" value="1"/>
</dbReference>
<dbReference type="SUPFAM" id="SSF48334">
    <property type="entry name" value="DNA repair protein MutS, domain III"/>
    <property type="match status" value="1"/>
</dbReference>
<evidence type="ECO:0000259" key="10">
    <source>
        <dbReference type="PROSITE" id="PS00486"/>
    </source>
</evidence>
<dbReference type="Gene3D" id="1.10.1420.10">
    <property type="match status" value="1"/>
</dbReference>
<dbReference type="Gene3D" id="3.30.420.110">
    <property type="entry name" value="MutS, connector domain"/>
    <property type="match status" value="1"/>
</dbReference>
<name>A0A3R7QEN3_PENVA</name>
<dbReference type="InterPro" id="IPR027417">
    <property type="entry name" value="P-loop_NTPase"/>
</dbReference>
<dbReference type="Pfam" id="PF05188">
    <property type="entry name" value="MutS_II"/>
    <property type="match status" value="1"/>
</dbReference>
<dbReference type="InterPro" id="IPR007696">
    <property type="entry name" value="DNA_mismatch_repair_MutS_core"/>
</dbReference>
<dbReference type="GO" id="GO:0006298">
    <property type="term" value="P:mismatch repair"/>
    <property type="evidence" value="ECO:0007669"/>
    <property type="project" value="InterPro"/>
</dbReference>
<dbReference type="STRING" id="6689.A0A3R7QEN3"/>
<evidence type="ECO:0000256" key="2">
    <source>
        <dbReference type="ARBA" id="ARBA00006271"/>
    </source>
</evidence>
<keyword evidence="12" id="KW-1185">Reference proteome</keyword>